<dbReference type="GeneID" id="14378177"/>
<evidence type="ECO:0000313" key="6">
    <source>
        <dbReference type="Proteomes" id="UP000010846"/>
    </source>
</evidence>
<feature type="domain" description="HTH bat-type" evidence="3">
    <location>
        <begin position="159"/>
        <end position="208"/>
    </location>
</feature>
<gene>
    <name evidence="5" type="ordered locus">Halru_3105</name>
</gene>
<dbReference type="InterPro" id="IPR007050">
    <property type="entry name" value="HTH_bacterioopsin"/>
</dbReference>
<evidence type="ECO:0000259" key="3">
    <source>
        <dbReference type="Pfam" id="PF04967"/>
    </source>
</evidence>
<evidence type="ECO:0000259" key="4">
    <source>
        <dbReference type="Pfam" id="PF15915"/>
    </source>
</evidence>
<dbReference type="InterPro" id="IPR036388">
    <property type="entry name" value="WH-like_DNA-bd_sf"/>
</dbReference>
<organism evidence="5 6">
    <name type="scientific">Halovivax ruber (strain DSM 18193 / JCM 13892 / XH-70)</name>
    <dbReference type="NCBI Taxonomy" id="797302"/>
    <lineage>
        <taxon>Archaea</taxon>
        <taxon>Methanobacteriati</taxon>
        <taxon>Methanobacteriota</taxon>
        <taxon>Stenosarchaea group</taxon>
        <taxon>Halobacteria</taxon>
        <taxon>Halobacteriales</taxon>
        <taxon>Natrialbaceae</taxon>
        <taxon>Halovivax</taxon>
    </lineage>
</organism>
<dbReference type="HOGENOM" id="CLU_076274_0_0_2"/>
<reference evidence="5" key="1">
    <citation type="submission" date="2011-09" db="EMBL/GenBank/DDBJ databases">
        <title>Complete sequence of Halovivax ruber XH-70.</title>
        <authorList>
            <consortium name="US DOE Joint Genome Institute"/>
            <person name="Lucas S."/>
            <person name="Han J."/>
            <person name="Lapidus A."/>
            <person name="Cheng J.-F."/>
            <person name="Goodwin L."/>
            <person name="Pitluck S."/>
            <person name="Peters L."/>
            <person name="Mikhailova N."/>
            <person name="Davenport K."/>
            <person name="Detter J.C."/>
            <person name="Han C."/>
            <person name="Tapia R."/>
            <person name="Land M."/>
            <person name="Hauser L."/>
            <person name="Kyrpides N."/>
            <person name="Ivanova N."/>
            <person name="Pagani I."/>
            <person name="Sproer C."/>
            <person name="Anderson I."/>
            <person name="Woyke T."/>
        </authorList>
    </citation>
    <scope>NUCLEOTIDE SEQUENCE</scope>
    <source>
        <strain evidence="5">XH-70</strain>
    </source>
</reference>
<keyword evidence="2" id="KW-0804">Transcription</keyword>
<dbReference type="Gene3D" id="1.10.10.10">
    <property type="entry name" value="Winged helix-like DNA-binding domain superfamily/Winged helix DNA-binding domain"/>
    <property type="match status" value="1"/>
</dbReference>
<sequence>MRVVALTSPNTAAAPDSVPRRIVSQFDSITVDVVYIGRDGSLAIPYVWMSGTPPTAVESAISAEENFAIVDRIERTDDGAFYKTAWKVDSPLVRCITDTDGIVLEAQGTPDRWQLTVWFEDSAATSAFQECCLAHDVPLTVQRLESVGEYFGSGDDTLSSPQNETLTMAYQRGYFEDPRQVSQAELAEELGISSSAVGQRLRRGLETLAGEHVE</sequence>
<dbReference type="Pfam" id="PF15915">
    <property type="entry name" value="BAT"/>
    <property type="match status" value="1"/>
</dbReference>
<dbReference type="PANTHER" id="PTHR34236:SF1">
    <property type="entry name" value="DIMETHYL SULFOXIDE REDUCTASE TRANSCRIPTIONAL ACTIVATOR"/>
    <property type="match status" value="1"/>
</dbReference>
<dbReference type="InterPro" id="IPR013324">
    <property type="entry name" value="RNA_pol_sigma_r3/r4-like"/>
</dbReference>
<dbReference type="AlphaFoldDB" id="L0IHF1"/>
<dbReference type="Proteomes" id="UP000010846">
    <property type="component" value="Chromosome"/>
</dbReference>
<dbReference type="Pfam" id="PF04967">
    <property type="entry name" value="HTH_10"/>
    <property type="match status" value="1"/>
</dbReference>
<dbReference type="RefSeq" id="WP_015302254.1">
    <property type="nucleotide sequence ID" value="NC_019964.1"/>
</dbReference>
<dbReference type="OrthoDB" id="202021at2157"/>
<dbReference type="InterPro" id="IPR031803">
    <property type="entry name" value="BAT_GAF/HTH-assoc"/>
</dbReference>
<dbReference type="STRING" id="797302.Halru_3105"/>
<dbReference type="SUPFAM" id="SSF88659">
    <property type="entry name" value="Sigma3 and sigma4 domains of RNA polymerase sigma factors"/>
    <property type="match status" value="1"/>
</dbReference>
<accession>L0IHF1</accession>
<protein>
    <submittedName>
        <fullName evidence="5">Putative DNA binding protein</fullName>
    </submittedName>
</protein>
<name>L0IHF1_HALRX</name>
<feature type="domain" description="Bacterioopsin transcriptional activator GAF and HTH associated" evidence="4">
    <location>
        <begin position="30"/>
        <end position="131"/>
    </location>
</feature>
<evidence type="ECO:0000313" key="5">
    <source>
        <dbReference type="EMBL" id="AGB17671.1"/>
    </source>
</evidence>
<dbReference type="eggNOG" id="arCOG02280">
    <property type="taxonomic scope" value="Archaea"/>
</dbReference>
<dbReference type="KEGG" id="hru:Halru_3105"/>
<proteinExistence type="predicted"/>
<keyword evidence="1" id="KW-0805">Transcription regulation</keyword>
<keyword evidence="6" id="KW-1185">Reference proteome</keyword>
<dbReference type="PANTHER" id="PTHR34236">
    <property type="entry name" value="DIMETHYL SULFOXIDE REDUCTASE TRANSCRIPTIONAL ACTIVATOR"/>
    <property type="match status" value="1"/>
</dbReference>
<dbReference type="EMBL" id="CP003050">
    <property type="protein sequence ID" value="AGB17671.1"/>
    <property type="molecule type" value="Genomic_DNA"/>
</dbReference>
<evidence type="ECO:0000256" key="2">
    <source>
        <dbReference type="ARBA" id="ARBA00023163"/>
    </source>
</evidence>
<evidence type="ECO:0000256" key="1">
    <source>
        <dbReference type="ARBA" id="ARBA00023015"/>
    </source>
</evidence>